<reference evidence="2" key="1">
    <citation type="submission" date="2021-10" db="EMBL/GenBank/DDBJ databases">
        <title>Tropical sea cucumber genome reveals ecological adaptation and Cuvierian tubules defense mechanism.</title>
        <authorList>
            <person name="Chen T."/>
        </authorList>
    </citation>
    <scope>NUCLEOTIDE SEQUENCE</scope>
    <source>
        <strain evidence="2">Nanhai2018</strain>
        <tissue evidence="2">Muscle</tissue>
    </source>
</reference>
<name>A0A9Q1BS36_HOLLE</name>
<gene>
    <name evidence="2" type="ORF">HOLleu_25072</name>
</gene>
<accession>A0A9Q1BS36</accession>
<dbReference type="Proteomes" id="UP001152320">
    <property type="component" value="Chromosome 12"/>
</dbReference>
<sequence>MATTEETTEAMRNLKYPRSPSSRPLSTIEDTSSRSKLERRNYKPFRSHRETERPKYSLEREMKDLKRRDVTFKYNDGRRNAMYLTKKRAFHRPRKNS</sequence>
<organism evidence="2 3">
    <name type="scientific">Holothuria leucospilota</name>
    <name type="common">Black long sea cucumber</name>
    <name type="synonym">Mertensiothuria leucospilota</name>
    <dbReference type="NCBI Taxonomy" id="206669"/>
    <lineage>
        <taxon>Eukaryota</taxon>
        <taxon>Metazoa</taxon>
        <taxon>Echinodermata</taxon>
        <taxon>Eleutherozoa</taxon>
        <taxon>Echinozoa</taxon>
        <taxon>Holothuroidea</taxon>
        <taxon>Aspidochirotacea</taxon>
        <taxon>Aspidochirotida</taxon>
        <taxon>Holothuriidae</taxon>
        <taxon>Holothuria</taxon>
    </lineage>
</organism>
<keyword evidence="3" id="KW-1185">Reference proteome</keyword>
<evidence type="ECO:0000313" key="2">
    <source>
        <dbReference type="EMBL" id="KAJ8031766.1"/>
    </source>
</evidence>
<protein>
    <submittedName>
        <fullName evidence="2">Uncharacterized protein</fullName>
    </submittedName>
</protein>
<evidence type="ECO:0000313" key="3">
    <source>
        <dbReference type="Proteomes" id="UP001152320"/>
    </source>
</evidence>
<feature type="compositionally biased region" description="Basic and acidic residues" evidence="1">
    <location>
        <begin position="31"/>
        <end position="54"/>
    </location>
</feature>
<proteinExistence type="predicted"/>
<dbReference type="EMBL" id="JAIZAY010000012">
    <property type="protein sequence ID" value="KAJ8031766.1"/>
    <property type="molecule type" value="Genomic_DNA"/>
</dbReference>
<comment type="caution">
    <text evidence="2">The sequence shown here is derived from an EMBL/GenBank/DDBJ whole genome shotgun (WGS) entry which is preliminary data.</text>
</comment>
<evidence type="ECO:0000256" key="1">
    <source>
        <dbReference type="SAM" id="MobiDB-lite"/>
    </source>
</evidence>
<feature type="compositionally biased region" description="Polar residues" evidence="1">
    <location>
        <begin position="19"/>
        <end position="30"/>
    </location>
</feature>
<dbReference type="AlphaFoldDB" id="A0A9Q1BS36"/>
<feature type="region of interest" description="Disordered" evidence="1">
    <location>
        <begin position="1"/>
        <end position="54"/>
    </location>
</feature>